<feature type="binding site" evidence="5">
    <location>
        <position position="1244"/>
    </location>
    <ligand>
        <name>chlorophyll a</name>
        <dbReference type="ChEBI" id="CHEBI:58416"/>
        <label>1</label>
    </ligand>
</feature>
<dbReference type="InterPro" id="IPR022796">
    <property type="entry name" value="Chloroa_b-bind"/>
</dbReference>
<evidence type="ECO:0000256" key="1">
    <source>
        <dbReference type="ARBA" id="ARBA00004229"/>
    </source>
</evidence>
<feature type="binding site" evidence="5">
    <location>
        <position position="1140"/>
    </location>
    <ligand>
        <name>chlorophyll a</name>
        <dbReference type="ChEBI" id="CHEBI:58416"/>
        <label>1</label>
    </ligand>
</feature>
<keyword evidence="7" id="KW-1185">Reference proteome</keyword>
<dbReference type="GO" id="GO:0009765">
    <property type="term" value="P:photosynthesis, light harvesting"/>
    <property type="evidence" value="ECO:0007669"/>
    <property type="project" value="InterPro"/>
</dbReference>
<name>A0AA36MH10_9DINO</name>
<comment type="caution">
    <text evidence="6">The sequence shown here is derived from an EMBL/GenBank/DDBJ whole genome shotgun (WGS) entry which is preliminary data.</text>
</comment>
<feature type="binding site" evidence="5">
    <location>
        <position position="1119"/>
    </location>
    <ligand>
        <name>chlorophyll a</name>
        <dbReference type="ChEBI" id="CHEBI:58416"/>
        <label>1</label>
    </ligand>
</feature>
<organism evidence="6 7">
    <name type="scientific">Effrenium voratum</name>
    <dbReference type="NCBI Taxonomy" id="2562239"/>
    <lineage>
        <taxon>Eukaryota</taxon>
        <taxon>Sar</taxon>
        <taxon>Alveolata</taxon>
        <taxon>Dinophyceae</taxon>
        <taxon>Suessiales</taxon>
        <taxon>Symbiodiniaceae</taxon>
        <taxon>Effrenium</taxon>
    </lineage>
</organism>
<dbReference type="SUPFAM" id="SSF103511">
    <property type="entry name" value="Chlorophyll a-b binding protein"/>
    <property type="match status" value="16"/>
</dbReference>
<evidence type="ECO:0000313" key="7">
    <source>
        <dbReference type="Proteomes" id="UP001178507"/>
    </source>
</evidence>
<feature type="binding site" evidence="5">
    <location>
        <position position="1246"/>
    </location>
    <ligand>
        <name>chlorophyll a</name>
        <dbReference type="ChEBI" id="CHEBI:58416"/>
        <label>1</label>
    </ligand>
</feature>
<feature type="binding site" description="axial binding residue" evidence="5">
    <location>
        <position position="1145"/>
    </location>
    <ligand>
        <name>chlorophyll b</name>
        <dbReference type="ChEBI" id="CHEBI:61721"/>
        <label>1</label>
    </ligand>
    <ligandPart>
        <name>Mg</name>
        <dbReference type="ChEBI" id="CHEBI:25107"/>
    </ligandPart>
</feature>
<keyword evidence="5" id="KW-0148">Chlorophyll</keyword>
<accession>A0AA36MH10</accession>
<dbReference type="Pfam" id="PF00504">
    <property type="entry name" value="Chloroa_b-bind"/>
    <property type="match status" value="16"/>
</dbReference>
<evidence type="ECO:0000313" key="6">
    <source>
        <dbReference type="EMBL" id="CAJ1371684.1"/>
    </source>
</evidence>
<dbReference type="PANTHER" id="PTHR21649">
    <property type="entry name" value="CHLOROPHYLL A/B BINDING PROTEIN"/>
    <property type="match status" value="1"/>
</dbReference>
<dbReference type="Proteomes" id="UP001178507">
    <property type="component" value="Unassembled WGS sequence"/>
</dbReference>
<evidence type="ECO:0000256" key="4">
    <source>
        <dbReference type="ARBA" id="ARBA00022640"/>
    </source>
</evidence>
<gene>
    <name evidence="6" type="ORF">EVOR1521_LOCUS1949</name>
</gene>
<dbReference type="GO" id="GO:0016168">
    <property type="term" value="F:chlorophyll binding"/>
    <property type="evidence" value="ECO:0007669"/>
    <property type="project" value="UniProtKB-KW"/>
</dbReference>
<feature type="binding site" evidence="5">
    <location>
        <position position="1143"/>
    </location>
    <ligand>
        <name>chlorophyll a</name>
        <dbReference type="ChEBI" id="CHEBI:58416"/>
        <label>1</label>
    </ligand>
</feature>
<feature type="binding site" evidence="5">
    <location>
        <position position="1258"/>
    </location>
    <ligand>
        <name>chlorophyll a</name>
        <dbReference type="ChEBI" id="CHEBI:58416"/>
        <label>1</label>
    </ligand>
</feature>
<feature type="binding site" evidence="5">
    <location>
        <position position="1241"/>
    </location>
    <ligand>
        <name>chlorophyll a</name>
        <dbReference type="ChEBI" id="CHEBI:58416"/>
        <label>1</label>
    </ligand>
</feature>
<feature type="binding site" description="axial binding residue" evidence="5">
    <location>
        <position position="1204"/>
    </location>
    <ligand>
        <name>chlorophyll b</name>
        <dbReference type="ChEBI" id="CHEBI:61721"/>
        <label>1</label>
    </ligand>
    <ligandPart>
        <name>Mg</name>
        <dbReference type="ChEBI" id="CHEBI:25107"/>
    </ligandPart>
</feature>
<dbReference type="InterPro" id="IPR001344">
    <property type="entry name" value="Chloro_AB-bd_pln"/>
</dbReference>
<keyword evidence="3" id="KW-0602">Photosynthesis</keyword>
<dbReference type="EMBL" id="CAUJNA010000092">
    <property type="protein sequence ID" value="CAJ1371684.1"/>
    <property type="molecule type" value="Genomic_DNA"/>
</dbReference>
<keyword evidence="4" id="KW-0934">Plastid</keyword>
<sequence>MLATMGYITPEIAGKWPGYLDPTTGLKFSDVPNGLAAISKVPAGGWTQILLWMSWCEVSRGAGSDIASGRPGDFGFYVLTSADPEQKKKKLAAELANGRLAMMAIIGMFYQDGLTGSAWGDWANYTDSPLRAFESETGVQPPVGFWDPLGLSASGNMSDFKRRREVELKHGRVAMFATIGYILPEYWRFPGYLSKFLDVKFADVPNGLSAFSKVPALGWLQIVGFAGLIEINVYNEQVNDEPGNYGAGFLGLRSVGIMNTGITDAELRKKKLNAELANGRLAMMAIIGMFFQDGLTGSAWGDWANYTASPLRAFEGELGVQPPVGFWDPLGLSADGDVEVFKRRRETELKHGRISMYACMGYIVPEYFKFPGELSPKMGLKFADIPNGLAALTKVPGQGWAQIVAFLGTYELFVNGKAVGDEPGNYGKGNLGLGFLGPVTNPDARKKKLSAELANGRLAMMAIIGMFFQDGLTGSAWGDWALYTDSPLRSGVKSPGYNTLPEFEKPKNGFEGLVGDQAPVGFWDPLGLSKDKDVEVFKRRRETEIKHGRVAMFATMGYIAPEYYKFDGYLSPSMNLKFTDVPNGLKALSVVPKEGWAQMVAFAGFLELVVNKKTSEPGNYGKGNLGLGNVGFGSSVQNPELRTKKLNAELANGRLAMMAIIGMFFQDGLTGSAWGDWANYTDSPLRAFEGELGVQPPVGFWDPLGLSADGDVEVFKRRRETELKHGRISMYACMGYIVPEYFKFPGELSPKMGLKFADIPNGLAALTKVPGQGWAQIVAFLGTYELFVNGKAVGDEPGNYGKGNLGLGFLGPVTNPDARKKKLSAELANGRLAMMAIIGMFFQDGLTGSAWGDWALYTDSPLRSGVKSPGYNTLPEFEKPKNGFEGLVGDQAPVGFWDPLGLSKDKDVEVFKRRRETEIKHGRVAMFATMGYIAPEYYKFDGYLSPSMNLKFTDVPNGLKALSVVPKEGWAQMVAFAGFLELVVNKKTSEPGNYGKGNLGLGNVGFGSSVQNPELRMASKKSAALTVGLAGAAAGSAFICGAGSQTKGALRATVKANQAPSASGHASASTSTYAAASVVAASTGVLLAGRKGSSLSNTAVTALKAFEQELGVQAPVGFWDPLGLAKDGDVEAFQRRRSVELKHGRIAMLATMGYITPEIAGKWPGYLDPTTGLKFSDVPNGLAAISKVPAGGWTQILLWMSWCEVSRGAGSDIASGRPGDFGFYVLTSADPEQKKKKLAAELANGRLAMMAIIGMFYQDGLTGSAWGDWANYTDSPLRAFESETGVQPPVGFWDPLGLSASGNMSDFKRRREVELKHGRVAMFATIGYILPEYWRFPGYLSKFLDVKFADVPNGLSAFSKVPALGWLQIVGFAGLIEINVYNEQVNDEPGNYGAGFLGLRSVGIMNTGITDPELRKKKLNAELANGRLAMMAIIGMFFQDGLTGSAWGDWANYTASPLRAFEGELGVQPPVGFWDPLGLSADGDVEVFKRRRETELKHGRISMYACMGYIVPEYFKFPGELSPKMGLKFADIPNGLAALTKVPGQGWAQIVAFLGTYELFINGKTVGDEPGNYGKGNLGLGFLGPVTNPDARKKKLSAELANGRLAMMAIIGMFFQDGLTGSAWGDWALYTDSPLRSGVKSPGYNTLPEFEKPKNGFEGLVGDQAPVGFWDPLGLSKDKDVEVFKRRRETEIKHGRVAMFATMGYIAPEYYKFDGYLSPSMNLKFTDVPNGLKALSVVPKEGWAQMVAFAGFLELVVNKKTSEPGNFGKGNLGLGNVGFGSSVQNPELRTKKLNAELANGRLAMMAIIGMFFQDGLTGSAWGDWANYTDSPLRAFEGELGVQPPVGFWDPLGLSADGDVEVFKRRRETELKHGRISMYACMGYIVPEYFKFPGELSPKMGLKFADIPNGLAALTKVPGQGWAQIVAFLGTYELFINGKTVGDEPGNYGKGNLGLGFLGPVTNPDARKKKLSAELANGRLAMMAIIGMFFQDGLTGSAWGDWALYTDSPLRSGVKSPGYNTLPEFEKPKNGFEGLVGDQAPVGFWDPLGLSKDKDVEVFKRRRETEIKHGRVAMFATMGYIAPEYYKFDGYLSPSMNLKFTDVPNGLKALSVVPKEGWAQMVAFAGFLELVVNKKTSEPGNFGKGNLGLGNVGFGSSVQNPELRTKKLNAELANGRLAMMAIIGMFFQDGLTGSAWGDWALYTDSPLRSGVKSPGYNTLPEFEKPKNGFEGLVGDQAPVGFWDPLGLSKDKDVEVFKRRRETEIKHGRVAMFATMGYIAPEYYKFDGYLSPSMNLKFTDVPNGLKALSVVPKEGWAQMVAFAGFLELVVNKKTSEPGNFGKGNLGLGNVGFGSSVQNPELRTKKLNAELANGRLAMMAIIGMFFQDGLTGSAWGDWALYTDSPLRSGVKSPGYNTLPEFEKPKNGFEGLVGDQAPVGFWDPLGLSKDKDVEVFKRRRETEIKHGRVAMFATMGYIAPEYYKFDGYLSPSMNLKFTDVPNGLKALSVVPKEGWAQMVAFAGFLELVVNKKTSEPGNFGKGNLGLGNVGFGSSVQNPELRTKKLNAELANGRLAMMAIIGMFFQDGLTGSAWGDWANYTDSPLRAFEKELGVQPPVGFWDPLGFTAGGDAASFRRRRYVELKHGRVAMFACLGYIVPEYYRWPGDLSPSLGLKFSDVPTGFAAFSKVPLSGWAQMVAFAGSVELFQYVDDPKRAPGDFENAGFLGIPNGFVKISSPEAKAKKLSAELANGRLAMMAIIGMFFQNGLTGSAWGDWALYTDSPLRAFEKELGVQAPVGFWDPLGLAADGDVDTFKRRRAVELKHGRICMLACVGYIVPEYFRWPGYLSPEKGLKFADMPHGIAAVSKVPLEGWVQIVLFLGHMEGYFWRQDPKRAPGDYDGYGFLGVGKNFIFNFEPIEFKDAEVRKTKLAAEIANGRLAMVALMAMLFQNGTVGTTGPAMWLPAA</sequence>
<comment type="subcellular location">
    <subcellularLocation>
        <location evidence="1">Plastid</location>
        <location evidence="1">Chloroplast</location>
    </subcellularLocation>
</comment>
<dbReference type="GO" id="GO:0009507">
    <property type="term" value="C:chloroplast"/>
    <property type="evidence" value="ECO:0007669"/>
    <property type="project" value="UniProtKB-SubCell"/>
</dbReference>
<dbReference type="GO" id="GO:0016020">
    <property type="term" value="C:membrane"/>
    <property type="evidence" value="ECO:0007669"/>
    <property type="project" value="InterPro"/>
</dbReference>
<protein>
    <submittedName>
        <fullName evidence="6">Uncharacterized protein</fullName>
    </submittedName>
</protein>
<dbReference type="Gene3D" id="1.10.3460.10">
    <property type="entry name" value="Chlorophyll a/b binding protein domain"/>
    <property type="match status" value="16"/>
</dbReference>
<reference evidence="6" key="1">
    <citation type="submission" date="2023-08" db="EMBL/GenBank/DDBJ databases">
        <authorList>
            <person name="Chen Y."/>
            <person name="Shah S."/>
            <person name="Dougan E. K."/>
            <person name="Thang M."/>
            <person name="Chan C."/>
        </authorList>
    </citation>
    <scope>NUCLEOTIDE SEQUENCE</scope>
</reference>
<evidence type="ECO:0000256" key="5">
    <source>
        <dbReference type="PIRSR" id="PIRSR601344-1"/>
    </source>
</evidence>
<keyword evidence="5" id="KW-0157">Chromophore</keyword>
<evidence type="ECO:0000256" key="3">
    <source>
        <dbReference type="ARBA" id="ARBA00022531"/>
    </source>
</evidence>
<proteinExistence type="predicted"/>
<evidence type="ECO:0000256" key="2">
    <source>
        <dbReference type="ARBA" id="ARBA00022528"/>
    </source>
</evidence>
<keyword evidence="2" id="KW-0150">Chloroplast</keyword>